<dbReference type="AlphaFoldDB" id="A0A1G7IFY7"/>
<protein>
    <recommendedName>
        <fullName evidence="3">Transposase</fullName>
    </recommendedName>
</protein>
<proteinExistence type="predicted"/>
<name>A0A1G7IFY7_9BRAD</name>
<organism evidence="1 2">
    <name type="scientific">Bradyrhizobium brasilense</name>
    <dbReference type="NCBI Taxonomy" id="1419277"/>
    <lineage>
        <taxon>Bacteria</taxon>
        <taxon>Pseudomonadati</taxon>
        <taxon>Pseudomonadota</taxon>
        <taxon>Alphaproteobacteria</taxon>
        <taxon>Hyphomicrobiales</taxon>
        <taxon>Nitrobacteraceae</taxon>
        <taxon>Bradyrhizobium</taxon>
    </lineage>
</organism>
<dbReference type="EMBL" id="FMZW01000045">
    <property type="protein sequence ID" value="SDF11436.1"/>
    <property type="molecule type" value="Genomic_DNA"/>
</dbReference>
<evidence type="ECO:0000313" key="1">
    <source>
        <dbReference type="EMBL" id="SDF11436.1"/>
    </source>
</evidence>
<reference evidence="1 2" key="1">
    <citation type="submission" date="2016-10" db="EMBL/GenBank/DDBJ databases">
        <authorList>
            <person name="de Groot N.N."/>
        </authorList>
    </citation>
    <scope>NUCLEOTIDE SEQUENCE [LARGE SCALE GENOMIC DNA]</scope>
    <source>
        <strain evidence="1 2">R5</strain>
    </source>
</reference>
<gene>
    <name evidence="1" type="ORF">SAMN05216337_104510</name>
</gene>
<dbReference type="Proteomes" id="UP000199245">
    <property type="component" value="Unassembled WGS sequence"/>
</dbReference>
<evidence type="ECO:0008006" key="3">
    <source>
        <dbReference type="Google" id="ProtNLM"/>
    </source>
</evidence>
<dbReference type="RefSeq" id="WP_283809527.1">
    <property type="nucleotide sequence ID" value="NZ_FMZW01000045.1"/>
</dbReference>
<sequence length="41" mass="4475">MTARTTAHLATALDDYSKELVGARGEECAPYYQSVVTAIDR</sequence>
<evidence type="ECO:0000313" key="2">
    <source>
        <dbReference type="Proteomes" id="UP000199245"/>
    </source>
</evidence>
<accession>A0A1G7IFY7</accession>